<dbReference type="STRING" id="1830138.SAMN05443507_10395"/>
<sequence>MNIILHHPAMLAMLWVVLVLIGLTVIFRIVNELRGKFDLEKVATLLTRPILMDIFPLLLLGLLMLADPTHVVILIWYFVAAIAIALRALVELVRQLRQLLS</sequence>
<feature type="transmembrane region" description="Helical" evidence="1">
    <location>
        <begin position="71"/>
        <end position="90"/>
    </location>
</feature>
<gene>
    <name evidence="2" type="ORF">SAMN05443507_10395</name>
</gene>
<dbReference type="Proteomes" id="UP000184016">
    <property type="component" value="Unassembled WGS sequence"/>
</dbReference>
<evidence type="ECO:0000256" key="1">
    <source>
        <dbReference type="SAM" id="Phobius"/>
    </source>
</evidence>
<proteinExistence type="predicted"/>
<keyword evidence="1" id="KW-0472">Membrane</keyword>
<accession>A0A1M6LVU6</accession>
<name>A0A1M6LVU6_9BACL</name>
<evidence type="ECO:0000313" key="3">
    <source>
        <dbReference type="Proteomes" id="UP000184016"/>
    </source>
</evidence>
<keyword evidence="1" id="KW-0812">Transmembrane</keyword>
<dbReference type="AlphaFoldDB" id="A0A1M6LVU6"/>
<evidence type="ECO:0000313" key="2">
    <source>
        <dbReference type="EMBL" id="SHJ75329.1"/>
    </source>
</evidence>
<feature type="transmembrane region" description="Helical" evidence="1">
    <location>
        <begin position="12"/>
        <end position="30"/>
    </location>
</feature>
<dbReference type="OrthoDB" id="2376966at2"/>
<keyword evidence="3" id="KW-1185">Reference proteome</keyword>
<feature type="transmembrane region" description="Helical" evidence="1">
    <location>
        <begin position="42"/>
        <end position="65"/>
    </location>
</feature>
<dbReference type="RefSeq" id="WP_072873005.1">
    <property type="nucleotide sequence ID" value="NZ_FRAF01000003.1"/>
</dbReference>
<protein>
    <submittedName>
        <fullName evidence="2">Uncharacterized protein</fullName>
    </submittedName>
</protein>
<reference evidence="3" key="1">
    <citation type="submission" date="2016-11" db="EMBL/GenBank/DDBJ databases">
        <authorList>
            <person name="Varghese N."/>
            <person name="Submissions S."/>
        </authorList>
    </citation>
    <scope>NUCLEOTIDE SEQUENCE [LARGE SCALE GENOMIC DNA]</scope>
    <source>
        <strain evidence="3">USBA-503</strain>
    </source>
</reference>
<keyword evidence="1" id="KW-1133">Transmembrane helix</keyword>
<dbReference type="EMBL" id="FRAF01000003">
    <property type="protein sequence ID" value="SHJ75329.1"/>
    <property type="molecule type" value="Genomic_DNA"/>
</dbReference>
<organism evidence="2 3">
    <name type="scientific">Alicyclobacillus tolerans</name>
    <dbReference type="NCBI Taxonomy" id="90970"/>
    <lineage>
        <taxon>Bacteria</taxon>
        <taxon>Bacillati</taxon>
        <taxon>Bacillota</taxon>
        <taxon>Bacilli</taxon>
        <taxon>Bacillales</taxon>
        <taxon>Alicyclobacillaceae</taxon>
        <taxon>Alicyclobacillus</taxon>
    </lineage>
</organism>